<organism evidence="1 2">
    <name type="scientific">Pararge aegeria aegeria</name>
    <dbReference type="NCBI Taxonomy" id="348720"/>
    <lineage>
        <taxon>Eukaryota</taxon>
        <taxon>Metazoa</taxon>
        <taxon>Ecdysozoa</taxon>
        <taxon>Arthropoda</taxon>
        <taxon>Hexapoda</taxon>
        <taxon>Insecta</taxon>
        <taxon>Pterygota</taxon>
        <taxon>Neoptera</taxon>
        <taxon>Endopterygota</taxon>
        <taxon>Lepidoptera</taxon>
        <taxon>Glossata</taxon>
        <taxon>Ditrysia</taxon>
        <taxon>Papilionoidea</taxon>
        <taxon>Nymphalidae</taxon>
        <taxon>Satyrinae</taxon>
        <taxon>Satyrini</taxon>
        <taxon>Parargina</taxon>
        <taxon>Pararge</taxon>
    </lineage>
</organism>
<dbReference type="Proteomes" id="UP000838756">
    <property type="component" value="Unassembled WGS sequence"/>
</dbReference>
<sequence>MQIINLTNTICCMAACTDAVDNRTYLLDENDNTLDEDFPENEMEPSHLLPQRTPKYLELMYDSDSPANTVCDGYEIPRTPFSYAPFSRHSIVGVAPNRLIKAPLYRTHSLRTSTRPLNATIIPLRNGIVKRASLCDGGQRSFLEPRPGPSYKPNAEIDFDKHIFKTPF</sequence>
<evidence type="ECO:0000313" key="2">
    <source>
        <dbReference type="Proteomes" id="UP000838756"/>
    </source>
</evidence>
<protein>
    <submittedName>
        <fullName evidence="1">Jg16296 protein</fullName>
    </submittedName>
</protein>
<dbReference type="EMBL" id="CAKXAJ010025589">
    <property type="protein sequence ID" value="CAH2241729.1"/>
    <property type="molecule type" value="Genomic_DNA"/>
</dbReference>
<dbReference type="OrthoDB" id="65481at2759"/>
<dbReference type="AlphaFoldDB" id="A0A8S4RW68"/>
<evidence type="ECO:0000313" key="1">
    <source>
        <dbReference type="EMBL" id="CAH2241729.1"/>
    </source>
</evidence>
<reference evidence="1" key="1">
    <citation type="submission" date="2022-03" db="EMBL/GenBank/DDBJ databases">
        <authorList>
            <person name="Lindestad O."/>
        </authorList>
    </citation>
    <scope>NUCLEOTIDE SEQUENCE</scope>
</reference>
<comment type="caution">
    <text evidence="1">The sequence shown here is derived from an EMBL/GenBank/DDBJ whole genome shotgun (WGS) entry which is preliminary data.</text>
</comment>
<accession>A0A8S4RW68</accession>
<proteinExistence type="predicted"/>
<name>A0A8S4RW68_9NEOP</name>
<gene>
    <name evidence="1" type="primary">jg16296</name>
    <name evidence="1" type="ORF">PAEG_LOCUS18140</name>
</gene>
<keyword evidence="2" id="KW-1185">Reference proteome</keyword>